<dbReference type="PANTHER" id="PTHR33121:SF79">
    <property type="entry name" value="CYCLIC DI-GMP PHOSPHODIESTERASE PDED-RELATED"/>
    <property type="match status" value="1"/>
</dbReference>
<dbReference type="InterPro" id="IPR000160">
    <property type="entry name" value="GGDEF_dom"/>
</dbReference>
<dbReference type="Pfam" id="PF00990">
    <property type="entry name" value="GGDEF"/>
    <property type="match status" value="1"/>
</dbReference>
<dbReference type="Gene3D" id="3.30.70.270">
    <property type="match status" value="1"/>
</dbReference>
<organism evidence="4 5">
    <name type="scientific">Candidatus Accumulibacter phosphatis</name>
    <dbReference type="NCBI Taxonomy" id="327160"/>
    <lineage>
        <taxon>Bacteria</taxon>
        <taxon>Pseudomonadati</taxon>
        <taxon>Pseudomonadota</taxon>
        <taxon>Betaproteobacteria</taxon>
        <taxon>Candidatus Accumulibacter</taxon>
    </lineage>
</organism>
<dbReference type="InterPro" id="IPR011006">
    <property type="entry name" value="CheY-like_superfamily"/>
</dbReference>
<protein>
    <submittedName>
        <fullName evidence="4">Diguanylate cyclase</fullName>
    </submittedName>
</protein>
<evidence type="ECO:0000259" key="2">
    <source>
        <dbReference type="PROSITE" id="PS50110"/>
    </source>
</evidence>
<evidence type="ECO:0000259" key="3">
    <source>
        <dbReference type="PROSITE" id="PS50887"/>
    </source>
</evidence>
<dbReference type="Gene3D" id="3.40.50.2300">
    <property type="match status" value="1"/>
</dbReference>
<dbReference type="InterPro" id="IPR043128">
    <property type="entry name" value="Rev_trsase/Diguanyl_cyclase"/>
</dbReference>
<dbReference type="InterPro" id="IPR029787">
    <property type="entry name" value="Nucleotide_cyclase"/>
</dbReference>
<dbReference type="PROSITE" id="PS50110">
    <property type="entry name" value="RESPONSE_REGULATORY"/>
    <property type="match status" value="1"/>
</dbReference>
<gene>
    <name evidence="4" type="ORF">E4Q23_07180</name>
</gene>
<dbReference type="RefSeq" id="WP_169066014.1">
    <property type="nucleotide sequence ID" value="NZ_SPMY01000019.1"/>
</dbReference>
<dbReference type="PROSITE" id="PS50887">
    <property type="entry name" value="GGDEF"/>
    <property type="match status" value="1"/>
</dbReference>
<dbReference type="SUPFAM" id="SSF52172">
    <property type="entry name" value="CheY-like"/>
    <property type="match status" value="1"/>
</dbReference>
<dbReference type="EMBL" id="SPMY01000019">
    <property type="protein sequence ID" value="NMQ27557.1"/>
    <property type="molecule type" value="Genomic_DNA"/>
</dbReference>
<keyword evidence="5" id="KW-1185">Reference proteome</keyword>
<sequence length="380" mass="41925">MPAPTAMDTPQQRPRILIVDESRNVRTQLVQLIRDQYDFREEGDGEGGWQALVIDHSLQLVICAVSISIPLLDSDGLLARLRSSRLARLRQIPVLMVASNDEEANVRARALGASDFIASDIDASELLARIDSALRLAQAQNVLREHPERDTQHPDTGLPTRQRLEVHAAQAISYALRHESPVSILIMGFDRFDALRDEHGEDLVKELHKRFASMLFTKVRKEDSLGHYSGSDLAVVSPGTPYPACEAFANRLREAFAVANIAVHGKRLDLSVSVGVANTPVDRLNSASSLLTLAAQRLKTAQQAGGNRVVACGEKPLSQQPAPRLGHAIDLIKAGHENAVIPHLLHLSKEVLPFLELLERELKLGLPLAELRKRTLDREH</sequence>
<dbReference type="SMART" id="SM00267">
    <property type="entry name" value="GGDEF"/>
    <property type="match status" value="1"/>
</dbReference>
<dbReference type="SUPFAM" id="SSF55073">
    <property type="entry name" value="Nucleotide cyclase"/>
    <property type="match status" value="1"/>
</dbReference>
<dbReference type="Pfam" id="PF00072">
    <property type="entry name" value="Response_reg"/>
    <property type="match status" value="1"/>
</dbReference>
<dbReference type="NCBIfam" id="TIGR00254">
    <property type="entry name" value="GGDEF"/>
    <property type="match status" value="1"/>
</dbReference>
<dbReference type="CDD" id="cd01949">
    <property type="entry name" value="GGDEF"/>
    <property type="match status" value="1"/>
</dbReference>
<proteinExistence type="predicted"/>
<evidence type="ECO:0000313" key="4">
    <source>
        <dbReference type="EMBL" id="NMQ27557.1"/>
    </source>
</evidence>
<dbReference type="PANTHER" id="PTHR33121">
    <property type="entry name" value="CYCLIC DI-GMP PHOSPHODIESTERASE PDEF"/>
    <property type="match status" value="1"/>
</dbReference>
<dbReference type="Proteomes" id="UP000749010">
    <property type="component" value="Unassembled WGS sequence"/>
</dbReference>
<name>A0ABX1TTI9_9PROT</name>
<feature type="domain" description="GGDEF" evidence="3">
    <location>
        <begin position="180"/>
        <end position="314"/>
    </location>
</feature>
<dbReference type="InterPro" id="IPR001789">
    <property type="entry name" value="Sig_transdc_resp-reg_receiver"/>
</dbReference>
<feature type="domain" description="Response regulatory" evidence="2">
    <location>
        <begin position="15"/>
        <end position="134"/>
    </location>
</feature>
<dbReference type="InterPro" id="IPR050706">
    <property type="entry name" value="Cyclic-di-GMP_PDE-like"/>
</dbReference>
<comment type="caution">
    <text evidence="4">The sequence shown here is derived from an EMBL/GenBank/DDBJ whole genome shotgun (WGS) entry which is preliminary data.</text>
</comment>
<accession>A0ABX1TTI9</accession>
<comment type="caution">
    <text evidence="1">Lacks conserved residue(s) required for the propagation of feature annotation.</text>
</comment>
<reference evidence="4 5" key="1">
    <citation type="submission" date="2019-03" db="EMBL/GenBank/DDBJ databases">
        <title>Metabolic reconstructions from genomes of highly enriched 'Candidatus Accumulibacter' and 'Candidatus Competibacter' bioreactor populations.</title>
        <authorList>
            <person name="Annavajhala M.K."/>
            <person name="Welles L."/>
            <person name="Abbas B."/>
            <person name="Sorokin D."/>
            <person name="Park H."/>
            <person name="Van Loosdrecht M."/>
            <person name="Chandran K."/>
        </authorList>
    </citation>
    <scope>NUCLEOTIDE SEQUENCE [LARGE SCALE GENOMIC DNA]</scope>
    <source>
        <strain evidence="4 5">SBR_S</strain>
    </source>
</reference>
<evidence type="ECO:0000256" key="1">
    <source>
        <dbReference type="PROSITE-ProRule" id="PRU00169"/>
    </source>
</evidence>
<evidence type="ECO:0000313" key="5">
    <source>
        <dbReference type="Proteomes" id="UP000749010"/>
    </source>
</evidence>
<dbReference type="SMART" id="SM00448">
    <property type="entry name" value="REC"/>
    <property type="match status" value="1"/>
</dbReference>